<feature type="region of interest" description="Disordered" evidence="19">
    <location>
        <begin position="695"/>
        <end position="728"/>
    </location>
</feature>
<dbReference type="Proteomes" id="UP000837801">
    <property type="component" value="Unassembled WGS sequence"/>
</dbReference>
<dbReference type="SUPFAM" id="SSF50729">
    <property type="entry name" value="PH domain-like"/>
    <property type="match status" value="1"/>
</dbReference>
<dbReference type="InterPro" id="IPR004276">
    <property type="entry name" value="GlycoTrans_28_N"/>
</dbReference>
<protein>
    <recommendedName>
        <fullName evidence="5">Sterol 3-beta-glucosyltransferase</fullName>
        <ecNumber evidence="4">2.4.1.173</ecNumber>
    </recommendedName>
    <alternativeName>
        <fullName evidence="16">Autophagy-related protein 26</fullName>
    </alternativeName>
</protein>
<dbReference type="InterPro" id="IPR001849">
    <property type="entry name" value="PH_domain"/>
</dbReference>
<evidence type="ECO:0000256" key="13">
    <source>
        <dbReference type="ARBA" id="ARBA00023136"/>
    </source>
</evidence>
<feature type="domain" description="GRAM" evidence="21">
    <location>
        <begin position="324"/>
        <end position="400"/>
    </location>
</feature>
<comment type="catalytic activity">
    <reaction evidence="17">
        <text>ergosterol + UDP-alpha-D-glucose = ergosteryl 3-beta-D-glucoside + UDP + H(+)</text>
        <dbReference type="Rhea" id="RHEA:61836"/>
        <dbReference type="ChEBI" id="CHEBI:15378"/>
        <dbReference type="ChEBI" id="CHEBI:16933"/>
        <dbReference type="ChEBI" id="CHEBI:52973"/>
        <dbReference type="ChEBI" id="CHEBI:58223"/>
        <dbReference type="ChEBI" id="CHEBI:58885"/>
    </reaction>
    <physiologicalReaction direction="left-to-right" evidence="17">
        <dbReference type="Rhea" id="RHEA:61837"/>
    </physiologicalReaction>
</comment>
<feature type="region of interest" description="Disordered" evidence="19">
    <location>
        <begin position="104"/>
        <end position="159"/>
    </location>
</feature>
<feature type="compositionally biased region" description="Low complexity" evidence="19">
    <location>
        <begin position="1675"/>
        <end position="1691"/>
    </location>
</feature>
<evidence type="ECO:0000256" key="12">
    <source>
        <dbReference type="ARBA" id="ARBA00023098"/>
    </source>
</evidence>
<keyword evidence="15" id="KW-0753">Steroid metabolism</keyword>
<dbReference type="InterPro" id="IPR004182">
    <property type="entry name" value="GRAM"/>
</dbReference>
<dbReference type="SMART" id="SM00568">
    <property type="entry name" value="GRAM"/>
    <property type="match status" value="2"/>
</dbReference>
<feature type="region of interest" description="Disordered" evidence="19">
    <location>
        <begin position="812"/>
        <end position="856"/>
    </location>
</feature>
<dbReference type="InterPro" id="IPR011993">
    <property type="entry name" value="PH-like_dom_sf"/>
</dbReference>
<dbReference type="GO" id="GO:0016020">
    <property type="term" value="C:membrane"/>
    <property type="evidence" value="ECO:0007669"/>
    <property type="project" value="UniProtKB-SubCell"/>
</dbReference>
<feature type="compositionally biased region" description="Low complexity" evidence="19">
    <location>
        <begin position="767"/>
        <end position="795"/>
    </location>
</feature>
<dbReference type="OrthoDB" id="10261837at2759"/>
<keyword evidence="7" id="KW-0444">Lipid biosynthesis</keyword>
<reference evidence="22" key="1">
    <citation type="submission" date="2022-03" db="EMBL/GenBank/DDBJ databases">
        <authorList>
            <person name="Legras J.-L."/>
            <person name="Devillers H."/>
            <person name="Grondin C."/>
        </authorList>
    </citation>
    <scope>NUCLEOTIDE SEQUENCE</scope>
    <source>
        <strain evidence="22">CLIB 1423</strain>
    </source>
</reference>
<dbReference type="Gene3D" id="2.30.29.30">
    <property type="entry name" value="Pleckstrin-homology domain (PH domain)/Phosphotyrosine-binding domain (PTB)"/>
    <property type="match status" value="2"/>
</dbReference>
<dbReference type="CDD" id="cd03784">
    <property type="entry name" value="GT1_Gtf-like"/>
    <property type="match status" value="1"/>
</dbReference>
<gene>
    <name evidence="22" type="ORF">CLIB1423_33S00694</name>
</gene>
<dbReference type="Pfam" id="PF02893">
    <property type="entry name" value="GRAM"/>
    <property type="match status" value="1"/>
</dbReference>
<keyword evidence="12" id="KW-0443">Lipid metabolism</keyword>
<keyword evidence="23" id="KW-1185">Reference proteome</keyword>
<feature type="region of interest" description="Disordered" evidence="19">
    <location>
        <begin position="1645"/>
        <end position="1758"/>
    </location>
</feature>
<feature type="compositionally biased region" description="Low complexity" evidence="19">
    <location>
        <begin position="1138"/>
        <end position="1149"/>
    </location>
</feature>
<feature type="compositionally biased region" description="Polar residues" evidence="19">
    <location>
        <begin position="216"/>
        <end position="235"/>
    </location>
</feature>
<dbReference type="InterPro" id="IPR048065">
    <property type="entry name" value="ATG26_PH_GRAM2"/>
</dbReference>
<dbReference type="InterPro" id="IPR010610">
    <property type="entry name" value="EryCIII-like_C"/>
</dbReference>
<evidence type="ECO:0000256" key="17">
    <source>
        <dbReference type="ARBA" id="ARBA00047886"/>
    </source>
</evidence>
<dbReference type="CDD" id="cd13216">
    <property type="entry name" value="PH-GRAM2_AGT26"/>
    <property type="match status" value="1"/>
</dbReference>
<keyword evidence="11" id="KW-0756">Sterol biosynthesis</keyword>
<evidence type="ECO:0000256" key="19">
    <source>
        <dbReference type="SAM" id="MobiDB-lite"/>
    </source>
</evidence>
<feature type="compositionally biased region" description="Basic and acidic residues" evidence="19">
    <location>
        <begin position="1692"/>
        <end position="1718"/>
    </location>
</feature>
<evidence type="ECO:0000256" key="8">
    <source>
        <dbReference type="ARBA" id="ARBA00022676"/>
    </source>
</evidence>
<dbReference type="FunFam" id="3.40.50.2000:FF:000029">
    <property type="entry name" value="Sterol 3-beta-glucosyltransferase"/>
    <property type="match status" value="1"/>
</dbReference>
<evidence type="ECO:0000256" key="3">
    <source>
        <dbReference type="ARBA" id="ARBA00006962"/>
    </source>
</evidence>
<dbReference type="GO" id="GO:0005737">
    <property type="term" value="C:cytoplasm"/>
    <property type="evidence" value="ECO:0007669"/>
    <property type="project" value="UniProtKB-SubCell"/>
</dbReference>
<evidence type="ECO:0000256" key="2">
    <source>
        <dbReference type="ARBA" id="ARBA00004496"/>
    </source>
</evidence>
<keyword evidence="6" id="KW-0963">Cytoplasm</keyword>
<dbReference type="GO" id="GO:0005975">
    <property type="term" value="P:carbohydrate metabolic process"/>
    <property type="evidence" value="ECO:0007669"/>
    <property type="project" value="InterPro"/>
</dbReference>
<keyword evidence="14" id="KW-1207">Sterol metabolism</keyword>
<feature type="region of interest" description="Disordered" evidence="19">
    <location>
        <begin position="211"/>
        <end position="242"/>
    </location>
</feature>
<dbReference type="EC" id="2.4.1.173" evidence="4"/>
<keyword evidence="10" id="KW-0752">Steroid biosynthesis</keyword>
<evidence type="ECO:0000256" key="4">
    <source>
        <dbReference type="ARBA" id="ARBA00012650"/>
    </source>
</evidence>
<feature type="compositionally biased region" description="Basic and acidic residues" evidence="19">
    <location>
        <begin position="1725"/>
        <end position="1737"/>
    </location>
</feature>
<keyword evidence="13" id="KW-0472">Membrane</keyword>
<feature type="domain" description="PH" evidence="20">
    <location>
        <begin position="350"/>
        <end position="549"/>
    </location>
</feature>
<feature type="region of interest" description="Disordered" evidence="19">
    <location>
        <begin position="890"/>
        <end position="926"/>
    </location>
</feature>
<dbReference type="Pfam" id="PF06722">
    <property type="entry name" value="EryCIII-like_C"/>
    <property type="match status" value="1"/>
</dbReference>
<evidence type="ECO:0000256" key="18">
    <source>
        <dbReference type="ARBA" id="ARBA00049453"/>
    </source>
</evidence>
<dbReference type="PANTHER" id="PTHR48050:SF25">
    <property type="entry name" value="STEROL 3-BETA-GLUCOSYLTRANSFERASE"/>
    <property type="match status" value="1"/>
</dbReference>
<dbReference type="SMART" id="SM00233">
    <property type="entry name" value="PH"/>
    <property type="match status" value="1"/>
</dbReference>
<comment type="similarity">
    <text evidence="3">Belongs to the glycosyltransferase 28 family.</text>
</comment>
<dbReference type="InterPro" id="IPR002213">
    <property type="entry name" value="UDP_glucos_trans"/>
</dbReference>
<feature type="compositionally biased region" description="Basic and acidic residues" evidence="19">
    <location>
        <begin position="1747"/>
        <end position="1758"/>
    </location>
</feature>
<organism evidence="22 23">
    <name type="scientific">[Candida] railenensis</name>
    <dbReference type="NCBI Taxonomy" id="45579"/>
    <lineage>
        <taxon>Eukaryota</taxon>
        <taxon>Fungi</taxon>
        <taxon>Dikarya</taxon>
        <taxon>Ascomycota</taxon>
        <taxon>Saccharomycotina</taxon>
        <taxon>Pichiomycetes</taxon>
        <taxon>Debaryomycetaceae</taxon>
        <taxon>Kurtzmaniella</taxon>
    </lineage>
</organism>
<feature type="region of interest" description="Disordered" evidence="19">
    <location>
        <begin position="1129"/>
        <end position="1155"/>
    </location>
</feature>
<dbReference type="FunFam" id="2.30.29.30:FF:000303">
    <property type="entry name" value="Sterol 3-beta-glucosyltransferase"/>
    <property type="match status" value="1"/>
</dbReference>
<sequence length="1758" mass="196727">MKISSEETRGPPENSYNDLKKLYKRFSQTITLPMAGSILDSGPPSPPTEMQQDFSMDSALAPSSPLTEEEDIDTALPIDNSKNSNYFVNILSSVQVFAGLNNGTRKSSATKHQPRSDNEPETEAQNPERPPHEIYLEENYTKKEGEKEELTPEEEAEVARQQKLLDDAQRAHELKGSLAEEDERKISKILASLAAGGDQNDLDQLYKAELEKEQDSSSVQTARRGSIVNTSDSLHSSSTFGGSIGGATGSGISLSQNSSSLRSDAVATTPFQKSVVENIVPHFLRESILVKLKKTEIEESKNGVSGTQNELDFKRKRLYLQIADKLQKVFELDDDDIFYGNYSAWLVRDVLLQGHLYLTKKNILFFAFLPDRHKHDEGGDESVQTGSLGMKAAKYVETVLTTVLTHRFWAILKPDTLSIFSSSTDLYFPNLVIDLNTCIRAEVVDKGSNNLTSTMMTESGSNTPAAHAATQSPRSISSSTSLAEVDIDADNASVLLAMKSNEIEEINESVTGGVWFKLVTTKKTYRFHTDNLYSARQWVNNLTKIIFEKNNSNAKNEVLCKIPIDKVIDFERHTMFDGAMSEDSTKMNGNSKEAVDDSTVEIPSSLTLSYLASNAIEEKLLSKEGMKKKLKAKTKIERGSRSKDVDLICFMFFREAENFMKCFKEIILEHRKNETSSNTESSLSEKMMEKAKKIVRRESVGSMSSLRRASTGPSVTTISNSSPVSTLQPSNNTLLSLLSYSNKLRESAQADEVKDRNRKIDSNCLNSTHETTSTQSSSSICEFNTSTQSNSSSSSKIKKISKSLVNPVKILSSNNNAGGGRLRAATSPSDNAGPSPFLERSNSEAQLDSLSASSTSRLTLPRQISVTGLKNLNMSFETSTRDIQVAESRYANKVDSPSQADPKMNFEVGDKEGDANASDISENGNEKHELLKRDSILSLDDDKSKVSLTNPLNLTDPVEFESDQKKKRSSKLKKGLKAFENVYHMWSAHPNHYKEYMENDPYFVNEPDERESAYNNFIDYFKLRRSTELIASYYCHLKRSIPVYGSLYMGSDCLCFKSLLPGVKTRMILPLEDIEDCNRGKGHSINYSGLSIVIKGFEEIVIEFSSQKARDDCEGLLLSQIDYIHKKHSADRPRRDSSVSVDSSESHSSQKPFVRSANSRIENARIKLFEDKINFAMGLDVPLILEDSPFFKTEIRPATSFNFTLLTIGSRGDVQPYIALAKGLIAEGHRVTIATHVEFKDWIIKHKINFKPIAGDPTELMALMVSHGSMSVNFIKEASAKFRGWIKDLLNTSWEACQGTEILIESPSAMAGLHIAEALGIPYFRAFTMPWTRTRAYPHAFIVPDQKRSGSYNYLTHVMFETVFWKGISSQINRWRVEELGIPRTNLYKMQQSKVPFLYNISPSIYPPSVDFPDWIKVTGYWFLEEGSQKDNYEPPQKLVEFMEKARNDNKKIVYIGFGSIVVKNAKELTKAVVDAVLSSDVRCILNKGWSDRTSKNEDANEPEIELPPEVYNSGNVPHDWLFSRIDAAVHHGGSGTTGATLKAGLPTVIKPFFGDQFFYASRVEDIEVGLGLKKLNSKSLSKCLKIVTTDKKMIERARKISSRIRHENGVLNAIECIYSELEYARNLSISKHLDYNKDHIISAPFTPATDEQEEGNTMDAKLTNNNEEPEECGENSQMGSGESSTSSNNDRSYEIMDERADGRGYEKDKVRKAKNGDENGDVAVDERVDSEDQRKEEEEEEEEEDAGKIDHNDYFSR</sequence>
<evidence type="ECO:0000259" key="20">
    <source>
        <dbReference type="SMART" id="SM00233"/>
    </source>
</evidence>
<dbReference type="FunFam" id="3.40.50.2000:FF:000009">
    <property type="entry name" value="Sterol 3-beta-glucosyltransferase UGT80A2"/>
    <property type="match status" value="1"/>
</dbReference>
<dbReference type="EMBL" id="CAKXYY010000033">
    <property type="protein sequence ID" value="CAH2355775.1"/>
    <property type="molecule type" value="Genomic_DNA"/>
</dbReference>
<evidence type="ECO:0000313" key="23">
    <source>
        <dbReference type="Proteomes" id="UP000837801"/>
    </source>
</evidence>
<dbReference type="Pfam" id="PF03033">
    <property type="entry name" value="Glyco_transf_28"/>
    <property type="match status" value="1"/>
</dbReference>
<dbReference type="SUPFAM" id="SSF53756">
    <property type="entry name" value="UDP-Glycosyltransferase/glycogen phosphorylase"/>
    <property type="match status" value="1"/>
</dbReference>
<evidence type="ECO:0000259" key="21">
    <source>
        <dbReference type="SMART" id="SM00568"/>
    </source>
</evidence>
<accession>A0A9P0QWU9</accession>
<proteinExistence type="inferred from homology"/>
<feature type="compositionally biased region" description="Polar residues" evidence="19">
    <location>
        <begin position="701"/>
        <end position="724"/>
    </location>
</feature>
<name>A0A9P0QWU9_9ASCO</name>
<keyword evidence="8" id="KW-0328">Glycosyltransferase</keyword>
<dbReference type="GO" id="GO:0016906">
    <property type="term" value="F:sterol 3-beta-glucosyltransferase activity"/>
    <property type="evidence" value="ECO:0007669"/>
    <property type="project" value="UniProtKB-EC"/>
</dbReference>
<comment type="caution">
    <text evidence="22">The sequence shown here is derived from an EMBL/GenBank/DDBJ whole genome shotgun (WGS) entry which is preliminary data.</text>
</comment>
<dbReference type="Gene3D" id="3.40.50.2000">
    <property type="entry name" value="Glycogen Phosphorylase B"/>
    <property type="match status" value="2"/>
</dbReference>
<evidence type="ECO:0000256" key="7">
    <source>
        <dbReference type="ARBA" id="ARBA00022516"/>
    </source>
</evidence>
<evidence type="ECO:0000256" key="16">
    <source>
        <dbReference type="ARBA" id="ARBA00029843"/>
    </source>
</evidence>
<evidence type="ECO:0000256" key="9">
    <source>
        <dbReference type="ARBA" id="ARBA00022679"/>
    </source>
</evidence>
<evidence type="ECO:0000313" key="22">
    <source>
        <dbReference type="EMBL" id="CAH2355775.1"/>
    </source>
</evidence>
<evidence type="ECO:0000256" key="15">
    <source>
        <dbReference type="ARBA" id="ARBA00023221"/>
    </source>
</evidence>
<evidence type="ECO:0000256" key="5">
    <source>
        <dbReference type="ARBA" id="ARBA00017894"/>
    </source>
</evidence>
<dbReference type="InterPro" id="IPR050426">
    <property type="entry name" value="Glycosyltransferase_28"/>
</dbReference>
<comment type="subcellular location">
    <subcellularLocation>
        <location evidence="2">Cytoplasm</location>
    </subcellularLocation>
    <subcellularLocation>
        <location evidence="1">Membrane</location>
        <topology evidence="1">Peripheral membrane protein</topology>
    </subcellularLocation>
</comment>
<feature type="compositionally biased region" description="Low complexity" evidence="19">
    <location>
        <begin position="847"/>
        <end position="856"/>
    </location>
</feature>
<keyword evidence="9" id="KW-0808">Transferase</keyword>
<comment type="catalytic activity">
    <reaction evidence="18">
        <text>a sterol + UDP-alpha-D-glucose = a sterol 3-beta-D-glucoside + UDP + H(+)</text>
        <dbReference type="Rhea" id="RHEA:22724"/>
        <dbReference type="ChEBI" id="CHEBI:15378"/>
        <dbReference type="ChEBI" id="CHEBI:15889"/>
        <dbReference type="ChEBI" id="CHEBI:37424"/>
        <dbReference type="ChEBI" id="CHEBI:58223"/>
        <dbReference type="ChEBI" id="CHEBI:58885"/>
        <dbReference type="EC" id="2.4.1.173"/>
    </reaction>
    <physiologicalReaction direction="left-to-right" evidence="18">
        <dbReference type="Rhea" id="RHEA:22725"/>
    </physiologicalReaction>
</comment>
<feature type="domain" description="GRAM" evidence="21">
    <location>
        <begin position="1015"/>
        <end position="1081"/>
    </location>
</feature>
<feature type="region of interest" description="Disordered" evidence="19">
    <location>
        <begin position="34"/>
        <end position="72"/>
    </location>
</feature>
<feature type="compositionally biased region" description="Basic and acidic residues" evidence="19">
    <location>
        <begin position="129"/>
        <end position="150"/>
    </location>
</feature>
<evidence type="ECO:0000256" key="6">
    <source>
        <dbReference type="ARBA" id="ARBA00022490"/>
    </source>
</evidence>
<feature type="region of interest" description="Disordered" evidence="19">
    <location>
        <begin position="457"/>
        <end position="477"/>
    </location>
</feature>
<evidence type="ECO:0000256" key="14">
    <source>
        <dbReference type="ARBA" id="ARBA00023166"/>
    </source>
</evidence>
<evidence type="ECO:0000256" key="11">
    <source>
        <dbReference type="ARBA" id="ARBA00023011"/>
    </source>
</evidence>
<evidence type="ECO:0000256" key="10">
    <source>
        <dbReference type="ARBA" id="ARBA00022955"/>
    </source>
</evidence>
<dbReference type="PANTHER" id="PTHR48050">
    <property type="entry name" value="STEROL 3-BETA-GLUCOSYLTRANSFERASE"/>
    <property type="match status" value="1"/>
</dbReference>
<dbReference type="GO" id="GO:0016126">
    <property type="term" value="P:sterol biosynthetic process"/>
    <property type="evidence" value="ECO:0007669"/>
    <property type="project" value="UniProtKB-KW"/>
</dbReference>
<feature type="region of interest" description="Disordered" evidence="19">
    <location>
        <begin position="948"/>
        <end position="971"/>
    </location>
</feature>
<feature type="region of interest" description="Disordered" evidence="19">
    <location>
        <begin position="761"/>
        <end position="796"/>
    </location>
</feature>
<evidence type="ECO:0000256" key="1">
    <source>
        <dbReference type="ARBA" id="ARBA00004170"/>
    </source>
</evidence>